<dbReference type="EMBL" id="KN848069">
    <property type="protein sequence ID" value="KIX99252.1"/>
    <property type="molecule type" value="Genomic_DNA"/>
</dbReference>
<protein>
    <recommendedName>
        <fullName evidence="5">DUF1275 domain protein</fullName>
    </recommendedName>
</protein>
<dbReference type="GeneID" id="27710574"/>
<feature type="transmembrane region" description="Helical" evidence="2">
    <location>
        <begin position="172"/>
        <end position="191"/>
    </location>
</feature>
<gene>
    <name evidence="3" type="ORF">Z520_04828</name>
</gene>
<name>A0A0D2K0A6_9EURO</name>
<feature type="transmembrane region" description="Helical" evidence="2">
    <location>
        <begin position="233"/>
        <end position="250"/>
    </location>
</feature>
<dbReference type="PANTHER" id="PTHR37488:SF2">
    <property type="entry name" value="DUF1275 DOMAIN-CONTAINING PROTEIN"/>
    <property type="match status" value="1"/>
</dbReference>
<dbReference type="VEuPathDB" id="FungiDB:Z520_04828"/>
<evidence type="ECO:0008006" key="5">
    <source>
        <dbReference type="Google" id="ProtNLM"/>
    </source>
</evidence>
<keyword evidence="2" id="KW-0812">Transmembrane</keyword>
<dbReference type="PANTHER" id="PTHR37488">
    <property type="entry name" value="DUF1275 DOMAIN-CONTAINING PROTEIN"/>
    <property type="match status" value="1"/>
</dbReference>
<feature type="region of interest" description="Disordered" evidence="1">
    <location>
        <begin position="1"/>
        <end position="28"/>
    </location>
</feature>
<sequence>METTLSTDKERHGGVDLENGSPSSPSLPVSTRLRAWLTTDIDTRWADTVLLGCFFVTGMVDSVAFNTWNSFVGMQTGNTIFAGLGVSDLPGTVPRHTWTKSLVAILSFCVGAFCFSRYHRHLGAVKRWVVASSFLAQTALMVLTAALISGGVVSKTGNVESHGDGRRGTFPWHELCPIALLAFQSAGQIVASRMLKFNTLPTVVLTSLFCDLMADPGLFTAGLLDDPDRNRRAAGIVLLFCGAAVSGALIKSSVGYQAALWVATGVKGAMVLAWLVWSPKRQQV</sequence>
<evidence type="ECO:0000256" key="2">
    <source>
        <dbReference type="SAM" id="Phobius"/>
    </source>
</evidence>
<dbReference type="AlphaFoldDB" id="A0A0D2K0A6"/>
<feature type="transmembrane region" description="Helical" evidence="2">
    <location>
        <begin position="128"/>
        <end position="152"/>
    </location>
</feature>
<feature type="transmembrane region" description="Helical" evidence="2">
    <location>
        <begin position="98"/>
        <end position="116"/>
    </location>
</feature>
<evidence type="ECO:0000313" key="4">
    <source>
        <dbReference type="Proteomes" id="UP000053411"/>
    </source>
</evidence>
<keyword evidence="4" id="KW-1185">Reference proteome</keyword>
<evidence type="ECO:0000313" key="3">
    <source>
        <dbReference type="EMBL" id="KIX99252.1"/>
    </source>
</evidence>
<evidence type="ECO:0000256" key="1">
    <source>
        <dbReference type="SAM" id="MobiDB-lite"/>
    </source>
</evidence>
<dbReference type="InterPro" id="IPR010699">
    <property type="entry name" value="DUF1275"/>
</dbReference>
<dbReference type="Proteomes" id="UP000053411">
    <property type="component" value="Unassembled WGS sequence"/>
</dbReference>
<dbReference type="OrthoDB" id="5288586at2759"/>
<accession>A0A0D2K0A6</accession>
<feature type="transmembrane region" description="Helical" evidence="2">
    <location>
        <begin position="256"/>
        <end position="277"/>
    </location>
</feature>
<dbReference type="Pfam" id="PF06912">
    <property type="entry name" value="DUF1275"/>
    <property type="match status" value="1"/>
</dbReference>
<keyword evidence="2" id="KW-0472">Membrane</keyword>
<reference evidence="3 4" key="1">
    <citation type="submission" date="2015-01" db="EMBL/GenBank/DDBJ databases">
        <title>The Genome Sequence of Fonsecaea multimorphosa CBS 102226.</title>
        <authorList>
            <consortium name="The Broad Institute Genomics Platform"/>
            <person name="Cuomo C."/>
            <person name="de Hoog S."/>
            <person name="Gorbushina A."/>
            <person name="Stielow B."/>
            <person name="Teixiera M."/>
            <person name="Abouelleil A."/>
            <person name="Chapman S.B."/>
            <person name="Priest M."/>
            <person name="Young S.K."/>
            <person name="Wortman J."/>
            <person name="Nusbaum C."/>
            <person name="Birren B."/>
        </authorList>
    </citation>
    <scope>NUCLEOTIDE SEQUENCE [LARGE SCALE GENOMIC DNA]</scope>
    <source>
        <strain evidence="3 4">CBS 102226</strain>
    </source>
</reference>
<dbReference type="RefSeq" id="XP_016633375.1">
    <property type="nucleotide sequence ID" value="XM_016775332.1"/>
</dbReference>
<organism evidence="3 4">
    <name type="scientific">Fonsecaea multimorphosa CBS 102226</name>
    <dbReference type="NCBI Taxonomy" id="1442371"/>
    <lineage>
        <taxon>Eukaryota</taxon>
        <taxon>Fungi</taxon>
        <taxon>Dikarya</taxon>
        <taxon>Ascomycota</taxon>
        <taxon>Pezizomycotina</taxon>
        <taxon>Eurotiomycetes</taxon>
        <taxon>Chaetothyriomycetidae</taxon>
        <taxon>Chaetothyriales</taxon>
        <taxon>Herpotrichiellaceae</taxon>
        <taxon>Fonsecaea</taxon>
    </lineage>
</organism>
<keyword evidence="2" id="KW-1133">Transmembrane helix</keyword>
<proteinExistence type="predicted"/>